<gene>
    <name evidence="1" type="ORF">GOB84_11675</name>
</gene>
<evidence type="ECO:0000313" key="1">
    <source>
        <dbReference type="EMBL" id="NHO33207.1"/>
    </source>
</evidence>
<dbReference type="Gene3D" id="3.40.50.300">
    <property type="entry name" value="P-loop containing nucleotide triphosphate hydrolases"/>
    <property type="match status" value="1"/>
</dbReference>
<sequence length="283" mass="32810">MTVSGRIGHQLRRLPTCLQNVCGSPMQTADKTDRPFFIIVGNQRSGTNYIRDIFMRQTDIYPYGEVFFPDVHITHNFDGHFFQFYRDKIAEDKYNIFFNNGVIFDALFSSYIDEIVQYSPRKISCFDVKSDCFLTVPRLYECIELMNIRVLHLHRRDRLGRALSQAVLDRCFNVDEQFNPTRSNTAPSVELDPALIARMLSAADGFDTFITKRYPAHQRLSVCYEDLLESPSHWEKIRNFTGFTGDIRPQAAFTKRQGLGTKSRVSNYDEIVRFLTDNNLLAP</sequence>
<dbReference type="EMBL" id="WOSW01000023">
    <property type="protein sequence ID" value="NHO33207.1"/>
    <property type="molecule type" value="Genomic_DNA"/>
</dbReference>
<dbReference type="Proteomes" id="UP000615326">
    <property type="component" value="Unassembled WGS sequence"/>
</dbReference>
<evidence type="ECO:0008006" key="3">
    <source>
        <dbReference type="Google" id="ProtNLM"/>
    </source>
</evidence>
<keyword evidence="2" id="KW-1185">Reference proteome</keyword>
<reference evidence="1 2" key="1">
    <citation type="journal article" date="2020" name="Int. J. Syst. Evol. Microbiol.">
        <title>Novel acetic acid bacteria from cider fermentations: Acetobacter conturbans sp. nov. and Acetobacter fallax sp. nov.</title>
        <authorList>
            <person name="Sombolestani A.S."/>
            <person name="Cleenwerck I."/>
            <person name="Cnockaert M."/>
            <person name="Borremans W."/>
            <person name="Wieme A.D."/>
            <person name="De Vuyst L."/>
            <person name="Vandamme P."/>
        </authorList>
    </citation>
    <scope>NUCLEOTIDE SEQUENCE [LARGE SCALE GENOMIC DNA]</scope>
    <source>
        <strain evidence="1 2">LMG 1637</strain>
    </source>
</reference>
<accession>A0ABX0KBX9</accession>
<comment type="caution">
    <text evidence="1">The sequence shown here is derived from an EMBL/GenBank/DDBJ whole genome shotgun (WGS) entry which is preliminary data.</text>
</comment>
<protein>
    <recommendedName>
        <fullName evidence="3">Sulfotransferase</fullName>
    </recommendedName>
</protein>
<dbReference type="SUPFAM" id="SSF52540">
    <property type="entry name" value="P-loop containing nucleoside triphosphate hydrolases"/>
    <property type="match status" value="1"/>
</dbReference>
<dbReference type="Pfam" id="PF13469">
    <property type="entry name" value="Sulfotransfer_3"/>
    <property type="match status" value="1"/>
</dbReference>
<name>A0ABX0KBX9_9PROT</name>
<proteinExistence type="predicted"/>
<dbReference type="InterPro" id="IPR027417">
    <property type="entry name" value="P-loop_NTPase"/>
</dbReference>
<evidence type="ECO:0000313" key="2">
    <source>
        <dbReference type="Proteomes" id="UP000615326"/>
    </source>
</evidence>
<organism evidence="1 2">
    <name type="scientific">Acetobacter fallax</name>
    <dbReference type="NCBI Taxonomy" id="1737473"/>
    <lineage>
        <taxon>Bacteria</taxon>
        <taxon>Pseudomonadati</taxon>
        <taxon>Pseudomonadota</taxon>
        <taxon>Alphaproteobacteria</taxon>
        <taxon>Acetobacterales</taxon>
        <taxon>Acetobacteraceae</taxon>
        <taxon>Acetobacter</taxon>
    </lineage>
</organism>